<keyword evidence="1" id="KW-0472">Membrane</keyword>
<dbReference type="PANTHER" id="PTHR19446">
    <property type="entry name" value="REVERSE TRANSCRIPTASES"/>
    <property type="match status" value="1"/>
</dbReference>
<name>A0ABQ8SC28_PERAM</name>
<protein>
    <recommendedName>
        <fullName evidence="2">Reverse transcriptase domain-containing protein</fullName>
    </recommendedName>
</protein>
<dbReference type="Pfam" id="PF00078">
    <property type="entry name" value="RVT_1"/>
    <property type="match status" value="1"/>
</dbReference>
<dbReference type="InterPro" id="IPR000477">
    <property type="entry name" value="RT_dom"/>
</dbReference>
<dbReference type="EMBL" id="JAJSOF020000031">
    <property type="protein sequence ID" value="KAJ4431401.1"/>
    <property type="molecule type" value="Genomic_DNA"/>
</dbReference>
<dbReference type="Proteomes" id="UP001148838">
    <property type="component" value="Unassembled WGS sequence"/>
</dbReference>
<evidence type="ECO:0000259" key="2">
    <source>
        <dbReference type="Pfam" id="PF00078"/>
    </source>
</evidence>
<feature type="domain" description="Reverse transcriptase" evidence="2">
    <location>
        <begin position="73"/>
        <end position="185"/>
    </location>
</feature>
<gene>
    <name evidence="3" type="ORF">ANN_19998</name>
</gene>
<sequence length="479" mass="55468">MPTVQDVRETIQRFESYRWKRFIDRLDHNRTHNPKLFWDVIKRIRGKHANSNHPLRDGQHIVYDTPGKDASDPQNYRPISLTSTLAKLMEKVLVSRLHVYMRNRNLLPTTQAGFRPGAQLHDQLIRVLTPIEEAYTRRHYSILIALDAKRAFDTVWIDALKYKLTSLNLPHEITRWLSSFISNRTGQFLFYFIFYIPLTLIIYLNCDRTRALLIRSSNFVNIIVLCTKAEPSVYSQSRLKVEVITNSIELMSIVRSRNMFAFSSDERAFHIESYFRTGASITLNKKAVRKYKYTFNTIVLSSELNILLCEIVRICLVSAQNQSACVVACYDSVKILSFESTHSCTTGTRDGSAYPLPISASANDHSNASTQEETNPKILQLERNLQLCIKKSVVSVKNYVVSVKCVVSVKKYVVSVKCAVFENPKCNVLQRYKELQSAYSESHRSGDINDLTLQRNKEQNCWKDRWLSWRLYKLLSVLR</sequence>
<feature type="transmembrane region" description="Helical" evidence="1">
    <location>
        <begin position="188"/>
        <end position="206"/>
    </location>
</feature>
<evidence type="ECO:0000313" key="4">
    <source>
        <dbReference type="Proteomes" id="UP001148838"/>
    </source>
</evidence>
<comment type="caution">
    <text evidence="3">The sequence shown here is derived from an EMBL/GenBank/DDBJ whole genome shotgun (WGS) entry which is preliminary data.</text>
</comment>
<evidence type="ECO:0000313" key="3">
    <source>
        <dbReference type="EMBL" id="KAJ4431401.1"/>
    </source>
</evidence>
<accession>A0ABQ8SC28</accession>
<keyword evidence="1" id="KW-0812">Transmembrane</keyword>
<proteinExistence type="predicted"/>
<keyword evidence="1" id="KW-1133">Transmembrane helix</keyword>
<evidence type="ECO:0000256" key="1">
    <source>
        <dbReference type="SAM" id="Phobius"/>
    </source>
</evidence>
<reference evidence="3 4" key="1">
    <citation type="journal article" date="2022" name="Allergy">
        <title>Genome assembly and annotation of Periplaneta americana reveal a comprehensive cockroach allergen profile.</title>
        <authorList>
            <person name="Wang L."/>
            <person name="Xiong Q."/>
            <person name="Saelim N."/>
            <person name="Wang L."/>
            <person name="Nong W."/>
            <person name="Wan A.T."/>
            <person name="Shi M."/>
            <person name="Liu X."/>
            <person name="Cao Q."/>
            <person name="Hui J.H.L."/>
            <person name="Sookrung N."/>
            <person name="Leung T.F."/>
            <person name="Tungtrongchitr A."/>
            <person name="Tsui S.K.W."/>
        </authorList>
    </citation>
    <scope>NUCLEOTIDE SEQUENCE [LARGE SCALE GENOMIC DNA]</scope>
    <source>
        <strain evidence="3">PWHHKU_190912</strain>
    </source>
</reference>
<organism evidence="3 4">
    <name type="scientific">Periplaneta americana</name>
    <name type="common">American cockroach</name>
    <name type="synonym">Blatta americana</name>
    <dbReference type="NCBI Taxonomy" id="6978"/>
    <lineage>
        <taxon>Eukaryota</taxon>
        <taxon>Metazoa</taxon>
        <taxon>Ecdysozoa</taxon>
        <taxon>Arthropoda</taxon>
        <taxon>Hexapoda</taxon>
        <taxon>Insecta</taxon>
        <taxon>Pterygota</taxon>
        <taxon>Neoptera</taxon>
        <taxon>Polyneoptera</taxon>
        <taxon>Dictyoptera</taxon>
        <taxon>Blattodea</taxon>
        <taxon>Blattoidea</taxon>
        <taxon>Blattidae</taxon>
        <taxon>Blattinae</taxon>
        <taxon>Periplaneta</taxon>
    </lineage>
</organism>
<keyword evidence="4" id="KW-1185">Reference proteome</keyword>